<dbReference type="PROSITE" id="PS50005">
    <property type="entry name" value="TPR"/>
    <property type="match status" value="1"/>
</dbReference>
<dbReference type="Proteomes" id="UP000824633">
    <property type="component" value="Chromosome"/>
</dbReference>
<dbReference type="InterPro" id="IPR011990">
    <property type="entry name" value="TPR-like_helical_dom_sf"/>
</dbReference>
<name>A0ABN6IUM6_9CLOT</name>
<evidence type="ECO:0000256" key="1">
    <source>
        <dbReference type="ARBA" id="ARBA00022705"/>
    </source>
</evidence>
<dbReference type="PROSITE" id="PS50076">
    <property type="entry name" value="DNAJ_2"/>
    <property type="match status" value="1"/>
</dbReference>
<dbReference type="EMBL" id="AP024849">
    <property type="protein sequence ID" value="BCZ45754.1"/>
    <property type="molecule type" value="Genomic_DNA"/>
</dbReference>
<gene>
    <name evidence="4" type="ORF">psyc5s11_18210</name>
</gene>
<proteinExistence type="predicted"/>
<keyword evidence="2" id="KW-0802">TPR repeat</keyword>
<dbReference type="Gene3D" id="1.25.40.10">
    <property type="entry name" value="Tetratricopeptide repeat domain"/>
    <property type="match status" value="1"/>
</dbReference>
<dbReference type="InterPro" id="IPR001623">
    <property type="entry name" value="DnaJ_domain"/>
</dbReference>
<evidence type="ECO:0000313" key="4">
    <source>
        <dbReference type="EMBL" id="BCZ45754.1"/>
    </source>
</evidence>
<accession>A0ABN6IUM6</accession>
<dbReference type="CDD" id="cd06257">
    <property type="entry name" value="DnaJ"/>
    <property type="match status" value="1"/>
</dbReference>
<dbReference type="SMART" id="SM00028">
    <property type="entry name" value="TPR"/>
    <property type="match status" value="3"/>
</dbReference>
<keyword evidence="1" id="KW-0235">DNA replication</keyword>
<evidence type="ECO:0000313" key="5">
    <source>
        <dbReference type="Proteomes" id="UP000824633"/>
    </source>
</evidence>
<dbReference type="InterPro" id="IPR036869">
    <property type="entry name" value="J_dom_sf"/>
</dbReference>
<dbReference type="InterPro" id="IPR019734">
    <property type="entry name" value="TPR_rpt"/>
</dbReference>
<sequence>MMNWWNVLKVSYDSDLRTIKKAYAKLLKIYNPEDDAEGYQNLREAYDAAVKYAKKNQEFINDNLDKNIINEVKINKNEENKSESYSNEQIIFKLNLDINEIYHERQDTKIDLNEQIKQFLNRLNEIYNDMYLRTDLAAWEDLLNSDVIWNVNGFPIIEDKIFNFLSKNKYLPAEIWTKLNDNFTWSKNEIKLCNKHSALIVDEFLKNLKVPNKLKYDYIRSINPEIADEYLYERQRAEEALKDKKYAKAYKHLKNANSLFSHDAELLRLMGDYNYELNDIEKALQLYKSAFEINNYDLGSALRIAIILVTYKSFSEAISYLKVYLSYNNNDKLALNHIAYCYYYNDDLIMARENFEKLLYIDRNNKTIKKYLKNIEAILKGKHVIKIRFNKDNFMVEEIVKKEITTKKISNKKSKIISTIIKYVISCIIICIVSGLNYIYSVNVDNSNSQNKKKCEDNNKENKIDIKKQILDSKMKIYMAENLSNVKPIEYYKMSEPFENRIIFSDSELDEKGLRDKVLSQIYIGTSESGKYLYIFANPKLSDKTIDKKGKYEINGDMCYIDKEIGDRIKEEYASDYSGYDFIDNGFIDSSSAASTKT</sequence>
<feature type="domain" description="J" evidence="3">
    <location>
        <begin position="3"/>
        <end position="65"/>
    </location>
</feature>
<feature type="repeat" description="TPR" evidence="2">
    <location>
        <begin position="264"/>
        <end position="297"/>
    </location>
</feature>
<organism evidence="4 5">
    <name type="scientific">Clostridium gelidum</name>
    <dbReference type="NCBI Taxonomy" id="704125"/>
    <lineage>
        <taxon>Bacteria</taxon>
        <taxon>Bacillati</taxon>
        <taxon>Bacillota</taxon>
        <taxon>Clostridia</taxon>
        <taxon>Eubacteriales</taxon>
        <taxon>Clostridiaceae</taxon>
        <taxon>Clostridium</taxon>
    </lineage>
</organism>
<evidence type="ECO:0000256" key="2">
    <source>
        <dbReference type="PROSITE-ProRule" id="PRU00339"/>
    </source>
</evidence>
<dbReference type="RefSeq" id="WP_224037315.1">
    <property type="nucleotide sequence ID" value="NZ_AP024849.1"/>
</dbReference>
<keyword evidence="5" id="KW-1185">Reference proteome</keyword>
<dbReference type="SUPFAM" id="SSF46565">
    <property type="entry name" value="Chaperone J-domain"/>
    <property type="match status" value="1"/>
</dbReference>
<evidence type="ECO:0000259" key="3">
    <source>
        <dbReference type="PROSITE" id="PS50076"/>
    </source>
</evidence>
<protein>
    <recommendedName>
        <fullName evidence="3">J domain-containing protein</fullName>
    </recommendedName>
</protein>
<dbReference type="SUPFAM" id="SSF48452">
    <property type="entry name" value="TPR-like"/>
    <property type="match status" value="1"/>
</dbReference>
<reference evidence="5" key="1">
    <citation type="submission" date="2021-07" db="EMBL/GenBank/DDBJ databases">
        <title>Complete genome sequencing of a Clostridium isolate.</title>
        <authorList>
            <person name="Ueki A."/>
            <person name="Tonouchi A."/>
        </authorList>
    </citation>
    <scope>NUCLEOTIDE SEQUENCE [LARGE SCALE GENOMIC DNA]</scope>
    <source>
        <strain evidence="5">C5S11</strain>
    </source>
</reference>